<reference evidence="5 6" key="2">
    <citation type="submission" date="2019-11" db="EMBL/GenBank/DDBJ databases">
        <title>A de novo genome assembly of a pear dwarfing rootstock.</title>
        <authorList>
            <person name="Wang F."/>
            <person name="Wang J."/>
            <person name="Li S."/>
            <person name="Zhang Y."/>
            <person name="Fang M."/>
            <person name="Ma L."/>
            <person name="Zhao Y."/>
            <person name="Jiang S."/>
        </authorList>
    </citation>
    <scope>NUCLEOTIDE SEQUENCE [LARGE SCALE GENOMIC DNA]</scope>
    <source>
        <strain evidence="5">S2</strain>
        <tissue evidence="5">Leaf</tissue>
    </source>
</reference>
<evidence type="ECO:0000256" key="2">
    <source>
        <dbReference type="ARBA" id="ARBA00013306"/>
    </source>
</evidence>
<dbReference type="Gene3D" id="3.10.110.10">
    <property type="entry name" value="Ubiquitin Conjugating Enzyme"/>
    <property type="match status" value="1"/>
</dbReference>
<name>A0A5N5I3F9_9ROSA</name>
<evidence type="ECO:0000313" key="5">
    <source>
        <dbReference type="EMBL" id="KAB2634359.1"/>
    </source>
</evidence>
<dbReference type="Proteomes" id="UP000327157">
    <property type="component" value="Unassembled WGS sequence"/>
</dbReference>
<sequence>MVEKDGSAKGIVFSQFTSFLDISRFEYTQMNKSSDNEGTQWTGKCWYVYNLLKYEQKIRMHGLTYSNLFGKSLMQTNNVLICLIKHVWSYRPRFGMAHALCLGLAPWLAAFMLIRIAHGFSFLYEVYEKRIVAEAGCFTVS</sequence>
<keyword evidence="4" id="KW-0812">Transmembrane</keyword>
<dbReference type="PANTHER" id="PTHR12921:SF0">
    <property type="entry name" value="UBIQUITIN-FOLD MODIFIER-CONJUGATING ENZYME 1"/>
    <property type="match status" value="1"/>
</dbReference>
<keyword evidence="6" id="KW-1185">Reference proteome</keyword>
<evidence type="ECO:0000256" key="1">
    <source>
        <dbReference type="ARBA" id="ARBA00008451"/>
    </source>
</evidence>
<keyword evidence="4" id="KW-1133">Transmembrane helix</keyword>
<reference evidence="5 6" key="1">
    <citation type="submission" date="2019-09" db="EMBL/GenBank/DDBJ databases">
        <authorList>
            <person name="Ou C."/>
        </authorList>
    </citation>
    <scope>NUCLEOTIDE SEQUENCE [LARGE SCALE GENOMIC DNA]</scope>
    <source>
        <strain evidence="5">S2</strain>
        <tissue evidence="5">Leaf</tissue>
    </source>
</reference>
<dbReference type="AlphaFoldDB" id="A0A5N5I3F9"/>
<keyword evidence="3" id="KW-0833">Ubl conjugation pathway</keyword>
<feature type="transmembrane region" description="Helical" evidence="4">
    <location>
        <begin position="94"/>
        <end position="117"/>
    </location>
</feature>
<comment type="caution">
    <text evidence="5">The sequence shown here is derived from an EMBL/GenBank/DDBJ whole genome shotgun (WGS) entry which is preliminary data.</text>
</comment>
<dbReference type="EMBL" id="SMOL01000072">
    <property type="protein sequence ID" value="KAB2634359.1"/>
    <property type="molecule type" value="Genomic_DNA"/>
</dbReference>
<dbReference type="GO" id="GO:0061657">
    <property type="term" value="F:UFM1 conjugating enzyme activity"/>
    <property type="evidence" value="ECO:0007669"/>
    <property type="project" value="InterPro"/>
</dbReference>
<dbReference type="Pfam" id="PF08694">
    <property type="entry name" value="UFC1"/>
    <property type="match status" value="1"/>
</dbReference>
<proteinExistence type="inferred from homology"/>
<dbReference type="OrthoDB" id="10256182at2759"/>
<organism evidence="5 6">
    <name type="scientific">Pyrus ussuriensis x Pyrus communis</name>
    <dbReference type="NCBI Taxonomy" id="2448454"/>
    <lineage>
        <taxon>Eukaryota</taxon>
        <taxon>Viridiplantae</taxon>
        <taxon>Streptophyta</taxon>
        <taxon>Embryophyta</taxon>
        <taxon>Tracheophyta</taxon>
        <taxon>Spermatophyta</taxon>
        <taxon>Magnoliopsida</taxon>
        <taxon>eudicotyledons</taxon>
        <taxon>Gunneridae</taxon>
        <taxon>Pentapetalae</taxon>
        <taxon>rosids</taxon>
        <taxon>fabids</taxon>
        <taxon>Rosales</taxon>
        <taxon>Rosaceae</taxon>
        <taxon>Amygdaloideae</taxon>
        <taxon>Maleae</taxon>
        <taxon>Pyrus</taxon>
    </lineage>
</organism>
<evidence type="ECO:0000313" key="6">
    <source>
        <dbReference type="Proteomes" id="UP000327157"/>
    </source>
</evidence>
<evidence type="ECO:0000256" key="4">
    <source>
        <dbReference type="SAM" id="Phobius"/>
    </source>
</evidence>
<dbReference type="GO" id="GO:0005737">
    <property type="term" value="C:cytoplasm"/>
    <property type="evidence" value="ECO:0007669"/>
    <property type="project" value="TreeGrafter"/>
</dbReference>
<protein>
    <recommendedName>
        <fullName evidence="2">Ubiquitin-fold modifier-conjugating enzyme 1</fullName>
    </recommendedName>
</protein>
<comment type="similarity">
    <text evidence="1">Belongs to the ubiquitin-conjugating enzyme family. UFC1 subfamily.</text>
</comment>
<accession>A0A5N5I3F9</accession>
<evidence type="ECO:0000256" key="3">
    <source>
        <dbReference type="ARBA" id="ARBA00022786"/>
    </source>
</evidence>
<dbReference type="GO" id="GO:1990592">
    <property type="term" value="P:protein K69-linked ufmylation"/>
    <property type="evidence" value="ECO:0007669"/>
    <property type="project" value="TreeGrafter"/>
</dbReference>
<dbReference type="InterPro" id="IPR014806">
    <property type="entry name" value="Ufc1"/>
</dbReference>
<dbReference type="PANTHER" id="PTHR12921">
    <property type="entry name" value="UBIQUITIN-FOLD MODIFIER-CONJUGATING ENZYME 1"/>
    <property type="match status" value="1"/>
</dbReference>
<gene>
    <name evidence="5" type="ORF">D8674_038262</name>
</gene>
<keyword evidence="4" id="KW-0472">Membrane</keyword>
<dbReference type="InterPro" id="IPR016135">
    <property type="entry name" value="UBQ-conjugating_enzyme/RWD"/>
</dbReference>